<dbReference type="GO" id="GO:0005524">
    <property type="term" value="F:ATP binding"/>
    <property type="evidence" value="ECO:0007669"/>
    <property type="project" value="UniProtKB-KW"/>
</dbReference>
<dbReference type="Proteomes" id="UP000264883">
    <property type="component" value="Chromosome"/>
</dbReference>
<keyword evidence="7" id="KW-1185">Reference proteome</keyword>
<accession>A0A343JDU8</accession>
<proteinExistence type="predicted"/>
<dbReference type="GO" id="GO:0016887">
    <property type="term" value="F:ATP hydrolysis activity"/>
    <property type="evidence" value="ECO:0007669"/>
    <property type="project" value="InterPro"/>
</dbReference>
<dbReference type="InterPro" id="IPR027417">
    <property type="entry name" value="P-loop_NTPase"/>
</dbReference>
<keyword evidence="2" id="KW-0547">Nucleotide-binding</keyword>
<reference evidence="6 7" key="1">
    <citation type="submission" date="2016-08" db="EMBL/GenBank/DDBJ databases">
        <title>Complete Genome Sequence Of The Indigo Reducing Clostridium isatidis DSM15098.</title>
        <authorList>
            <person name="Little G.T."/>
            <person name="Minton N.P."/>
        </authorList>
    </citation>
    <scope>NUCLEOTIDE SEQUENCE [LARGE SCALE GENOMIC DNA]</scope>
    <source>
        <strain evidence="6 7">DSM 15098</strain>
    </source>
</reference>
<dbReference type="Pfam" id="PF00005">
    <property type="entry name" value="ABC_tran"/>
    <property type="match status" value="1"/>
</dbReference>
<evidence type="ECO:0000313" key="7">
    <source>
        <dbReference type="Proteomes" id="UP000264883"/>
    </source>
</evidence>
<dbReference type="SUPFAM" id="SSF52540">
    <property type="entry name" value="P-loop containing nucleoside triphosphate hydrolases"/>
    <property type="match status" value="1"/>
</dbReference>
<dbReference type="FunFam" id="3.40.50.300:FF:000134">
    <property type="entry name" value="Iron-enterobactin ABC transporter ATP-binding protein"/>
    <property type="match status" value="1"/>
</dbReference>
<evidence type="ECO:0000256" key="3">
    <source>
        <dbReference type="ARBA" id="ARBA00022840"/>
    </source>
</evidence>
<name>A0A343JDU8_9CLOT</name>
<dbReference type="PROSITE" id="PS00211">
    <property type="entry name" value="ABC_TRANSPORTER_1"/>
    <property type="match status" value="1"/>
</dbReference>
<evidence type="ECO:0000256" key="4">
    <source>
        <dbReference type="ARBA" id="ARBA00022967"/>
    </source>
</evidence>
<evidence type="ECO:0000313" key="6">
    <source>
        <dbReference type="EMBL" id="ASW43706.1"/>
    </source>
</evidence>
<dbReference type="KEGG" id="cia:BEN51_09495"/>
<sequence length="253" mass="28708">MLELKNVHGGYNGIDVIKNINLKINNNEKICIVGPNGSGKSTLLKVISNLISFDGTVLVEGKDIKSFNRKKLSKKIAILTQNYNFAFPYTVYETVALGRYSYITSVFSTLSKNDKLIIEESLKIVGLLDLKDKFINELSGGELQRVFLARTFAQSPEIILLDEPTNHLDLKYQLEMINYIKAWADEKNKVIIAVLHDLNLVYNFADKVILMNKGMIIKEGSPKTVLNSKALEKAYEINVRDFMLNSLENWKQK</sequence>
<keyword evidence="1" id="KW-0813">Transport</keyword>
<dbReference type="InterPro" id="IPR017871">
    <property type="entry name" value="ABC_transporter-like_CS"/>
</dbReference>
<dbReference type="OrthoDB" id="9799337at2"/>
<dbReference type="AlphaFoldDB" id="A0A343JDU8"/>
<evidence type="ECO:0000256" key="1">
    <source>
        <dbReference type="ARBA" id="ARBA00022448"/>
    </source>
</evidence>
<gene>
    <name evidence="6" type="ORF">BEN51_09495</name>
</gene>
<dbReference type="EMBL" id="CP016786">
    <property type="protein sequence ID" value="ASW43706.1"/>
    <property type="molecule type" value="Genomic_DNA"/>
</dbReference>
<dbReference type="CDD" id="cd03214">
    <property type="entry name" value="ABC_Iron-Siderophores_B12_Hemin"/>
    <property type="match status" value="1"/>
</dbReference>
<feature type="domain" description="ABC transporter" evidence="5">
    <location>
        <begin position="2"/>
        <end position="238"/>
    </location>
</feature>
<dbReference type="Gene3D" id="3.40.50.300">
    <property type="entry name" value="P-loop containing nucleotide triphosphate hydrolases"/>
    <property type="match status" value="1"/>
</dbReference>
<keyword evidence="3 6" id="KW-0067">ATP-binding</keyword>
<keyword evidence="4" id="KW-1278">Translocase</keyword>
<evidence type="ECO:0000256" key="2">
    <source>
        <dbReference type="ARBA" id="ARBA00022741"/>
    </source>
</evidence>
<organism evidence="6 7">
    <name type="scientific">Clostridium isatidis</name>
    <dbReference type="NCBI Taxonomy" id="182773"/>
    <lineage>
        <taxon>Bacteria</taxon>
        <taxon>Bacillati</taxon>
        <taxon>Bacillota</taxon>
        <taxon>Clostridia</taxon>
        <taxon>Eubacteriales</taxon>
        <taxon>Clostridiaceae</taxon>
        <taxon>Clostridium</taxon>
    </lineage>
</organism>
<dbReference type="PROSITE" id="PS50893">
    <property type="entry name" value="ABC_TRANSPORTER_2"/>
    <property type="match status" value="1"/>
</dbReference>
<evidence type="ECO:0000259" key="5">
    <source>
        <dbReference type="PROSITE" id="PS50893"/>
    </source>
</evidence>
<dbReference type="PANTHER" id="PTHR42794">
    <property type="entry name" value="HEMIN IMPORT ATP-BINDING PROTEIN HMUV"/>
    <property type="match status" value="1"/>
</dbReference>
<dbReference type="SMART" id="SM00382">
    <property type="entry name" value="AAA"/>
    <property type="match status" value="1"/>
</dbReference>
<dbReference type="RefSeq" id="WP_119865840.1">
    <property type="nucleotide sequence ID" value="NZ_CP016786.1"/>
</dbReference>
<protein>
    <submittedName>
        <fullName evidence="6">Iron ABC transporter ATP-binding protein</fullName>
    </submittedName>
</protein>
<dbReference type="InterPro" id="IPR003593">
    <property type="entry name" value="AAA+_ATPase"/>
</dbReference>
<dbReference type="PANTHER" id="PTHR42794:SF1">
    <property type="entry name" value="HEMIN IMPORT ATP-BINDING PROTEIN HMUV"/>
    <property type="match status" value="1"/>
</dbReference>
<dbReference type="InterPro" id="IPR003439">
    <property type="entry name" value="ABC_transporter-like_ATP-bd"/>
</dbReference>